<evidence type="ECO:0000313" key="7">
    <source>
        <dbReference type="EMBL" id="TFL06257.1"/>
    </source>
</evidence>
<dbReference type="Pfam" id="PF00170">
    <property type="entry name" value="bZIP_1"/>
    <property type="match status" value="1"/>
</dbReference>
<dbReference type="Gene3D" id="1.20.5.170">
    <property type="match status" value="1"/>
</dbReference>
<evidence type="ECO:0000256" key="2">
    <source>
        <dbReference type="ARBA" id="ARBA00004496"/>
    </source>
</evidence>
<dbReference type="SUPFAM" id="SSF57959">
    <property type="entry name" value="Leucine zipper domain"/>
    <property type="match status" value="1"/>
</dbReference>
<reference evidence="7 8" key="1">
    <citation type="journal article" date="2019" name="Nat. Ecol. Evol.">
        <title>Megaphylogeny resolves global patterns of mushroom evolution.</title>
        <authorList>
            <person name="Varga T."/>
            <person name="Krizsan K."/>
            <person name="Foldi C."/>
            <person name="Dima B."/>
            <person name="Sanchez-Garcia M."/>
            <person name="Sanchez-Ramirez S."/>
            <person name="Szollosi G.J."/>
            <person name="Szarkandi J.G."/>
            <person name="Papp V."/>
            <person name="Albert L."/>
            <person name="Andreopoulos W."/>
            <person name="Angelini C."/>
            <person name="Antonin V."/>
            <person name="Barry K.W."/>
            <person name="Bougher N.L."/>
            <person name="Buchanan P."/>
            <person name="Buyck B."/>
            <person name="Bense V."/>
            <person name="Catcheside P."/>
            <person name="Chovatia M."/>
            <person name="Cooper J."/>
            <person name="Damon W."/>
            <person name="Desjardin D."/>
            <person name="Finy P."/>
            <person name="Geml J."/>
            <person name="Haridas S."/>
            <person name="Hughes K."/>
            <person name="Justo A."/>
            <person name="Karasinski D."/>
            <person name="Kautmanova I."/>
            <person name="Kiss B."/>
            <person name="Kocsube S."/>
            <person name="Kotiranta H."/>
            <person name="LaButti K.M."/>
            <person name="Lechner B.E."/>
            <person name="Liimatainen K."/>
            <person name="Lipzen A."/>
            <person name="Lukacs Z."/>
            <person name="Mihaltcheva S."/>
            <person name="Morgado L.N."/>
            <person name="Niskanen T."/>
            <person name="Noordeloos M.E."/>
            <person name="Ohm R.A."/>
            <person name="Ortiz-Santana B."/>
            <person name="Ovrebo C."/>
            <person name="Racz N."/>
            <person name="Riley R."/>
            <person name="Savchenko A."/>
            <person name="Shiryaev A."/>
            <person name="Soop K."/>
            <person name="Spirin V."/>
            <person name="Szebenyi C."/>
            <person name="Tomsovsky M."/>
            <person name="Tulloss R.E."/>
            <person name="Uehling J."/>
            <person name="Grigoriev I.V."/>
            <person name="Vagvolgyi C."/>
            <person name="Papp T."/>
            <person name="Martin F.M."/>
            <person name="Miettinen O."/>
            <person name="Hibbett D.S."/>
            <person name="Nagy L.G."/>
        </authorList>
    </citation>
    <scope>NUCLEOTIDE SEQUENCE [LARGE SCALE GENOMIC DNA]</scope>
    <source>
        <strain evidence="7 8">CBS 309.79</strain>
    </source>
</reference>
<organism evidence="7 8">
    <name type="scientific">Pterulicium gracile</name>
    <dbReference type="NCBI Taxonomy" id="1884261"/>
    <lineage>
        <taxon>Eukaryota</taxon>
        <taxon>Fungi</taxon>
        <taxon>Dikarya</taxon>
        <taxon>Basidiomycota</taxon>
        <taxon>Agaricomycotina</taxon>
        <taxon>Agaricomycetes</taxon>
        <taxon>Agaricomycetidae</taxon>
        <taxon>Agaricales</taxon>
        <taxon>Pleurotineae</taxon>
        <taxon>Pterulaceae</taxon>
        <taxon>Pterulicium</taxon>
    </lineage>
</organism>
<dbReference type="InterPro" id="IPR023167">
    <property type="entry name" value="Yap1_redox_dom_sf"/>
</dbReference>
<dbReference type="InterPro" id="IPR046347">
    <property type="entry name" value="bZIP_sf"/>
</dbReference>
<dbReference type="GO" id="GO:0001228">
    <property type="term" value="F:DNA-binding transcription activator activity, RNA polymerase II-specific"/>
    <property type="evidence" value="ECO:0007669"/>
    <property type="project" value="TreeGrafter"/>
</dbReference>
<dbReference type="PANTHER" id="PTHR40621:SF6">
    <property type="entry name" value="AP-1-LIKE TRANSCRIPTION FACTOR YAP1-RELATED"/>
    <property type="match status" value="1"/>
</dbReference>
<sequence length="424" mass="46207">MYLSTQSDPHLKGAAAAPVLGTPTTSWSLKRAARNAELLRKNQTMTSLATKHSILDETRLNKRKEQNRAAQRAFRERKEKHVRDLEDQVSALEAKNEAAQSENENLRDLLGRLQKENMTLKQSSFTFAVPRDAGSSSDPSFYGSNMGASSSTTSPPLSQDSFDFSSLTTLDPNMLSLLDDGQQGGNMNVDFGNFGSSPFTTIASNPDYMSFASYFDPNPPAPQSNPASSPFSFDLNSMTSWTGNSPSQNGTNSMHDLFGGFGNSMDFPPFGSTPALSSSSISPVSHSHLDTPPMKHSPSSDSAPCPKTKEEMEAHVKDPSPFAPSPNLTLTQNESADPVIMCQGSSFPKTQLSEKNVPLMDVWRNITGNPRYKDLDINSLCEEFSCKAKCDGTKVVLEPEVVDGIMETLSQRVDQPMSTTPTRH</sequence>
<dbReference type="GO" id="GO:0005737">
    <property type="term" value="C:cytoplasm"/>
    <property type="evidence" value="ECO:0007669"/>
    <property type="project" value="UniProtKB-SubCell"/>
</dbReference>
<dbReference type="CDD" id="cd14688">
    <property type="entry name" value="bZIP_YAP"/>
    <property type="match status" value="1"/>
</dbReference>
<dbReference type="OrthoDB" id="2593073at2759"/>
<keyword evidence="4" id="KW-0175">Coiled coil</keyword>
<gene>
    <name evidence="7" type="ORF">BDV98DRAFT_559106</name>
</gene>
<feature type="compositionally biased region" description="Basic and acidic residues" evidence="5">
    <location>
        <begin position="307"/>
        <end position="318"/>
    </location>
</feature>
<evidence type="ECO:0000256" key="5">
    <source>
        <dbReference type="SAM" id="MobiDB-lite"/>
    </source>
</evidence>
<dbReference type="GO" id="GO:0000976">
    <property type="term" value="F:transcription cis-regulatory region binding"/>
    <property type="evidence" value="ECO:0007669"/>
    <property type="project" value="InterPro"/>
</dbReference>
<dbReference type="InterPro" id="IPR050936">
    <property type="entry name" value="AP-1-like"/>
</dbReference>
<evidence type="ECO:0000259" key="6">
    <source>
        <dbReference type="PROSITE" id="PS50217"/>
    </source>
</evidence>
<comment type="subcellular location">
    <subcellularLocation>
        <location evidence="2">Cytoplasm</location>
    </subcellularLocation>
    <subcellularLocation>
        <location evidence="1">Nucleus</location>
    </subcellularLocation>
</comment>
<evidence type="ECO:0000313" key="8">
    <source>
        <dbReference type="Proteomes" id="UP000305067"/>
    </source>
</evidence>
<dbReference type="PROSITE" id="PS50217">
    <property type="entry name" value="BZIP"/>
    <property type="match status" value="1"/>
</dbReference>
<evidence type="ECO:0000256" key="3">
    <source>
        <dbReference type="ARBA" id="ARBA00023242"/>
    </source>
</evidence>
<keyword evidence="8" id="KW-1185">Reference proteome</keyword>
<feature type="coiled-coil region" evidence="4">
    <location>
        <begin position="75"/>
        <end position="123"/>
    </location>
</feature>
<dbReference type="STRING" id="1884261.A0A5C3QY30"/>
<keyword evidence="3" id="KW-0539">Nucleus</keyword>
<dbReference type="GO" id="GO:0090575">
    <property type="term" value="C:RNA polymerase II transcription regulator complex"/>
    <property type="evidence" value="ECO:0007669"/>
    <property type="project" value="TreeGrafter"/>
</dbReference>
<dbReference type="SUPFAM" id="SSF111430">
    <property type="entry name" value="YAP1 redox domain"/>
    <property type="match status" value="1"/>
</dbReference>
<evidence type="ECO:0000256" key="1">
    <source>
        <dbReference type="ARBA" id="ARBA00004123"/>
    </source>
</evidence>
<feature type="region of interest" description="Disordered" evidence="5">
    <location>
        <begin position="129"/>
        <end position="164"/>
    </location>
</feature>
<accession>A0A5C3QY30</accession>
<dbReference type="PANTHER" id="PTHR40621">
    <property type="entry name" value="TRANSCRIPTION FACTOR KAPC-RELATED"/>
    <property type="match status" value="1"/>
</dbReference>
<dbReference type="Proteomes" id="UP000305067">
    <property type="component" value="Unassembled WGS sequence"/>
</dbReference>
<dbReference type="EMBL" id="ML178815">
    <property type="protein sequence ID" value="TFL06257.1"/>
    <property type="molecule type" value="Genomic_DNA"/>
</dbReference>
<dbReference type="Gene3D" id="1.10.238.100">
    <property type="entry name" value="YAP1 redox domain. Chain B"/>
    <property type="match status" value="1"/>
</dbReference>
<feature type="compositionally biased region" description="Polar residues" evidence="5">
    <location>
        <begin position="134"/>
        <end position="164"/>
    </location>
</feature>
<dbReference type="SMART" id="SM00338">
    <property type="entry name" value="BRLZ"/>
    <property type="match status" value="1"/>
</dbReference>
<name>A0A5C3QY30_9AGAR</name>
<feature type="compositionally biased region" description="Low complexity" evidence="5">
    <location>
        <begin position="272"/>
        <end position="286"/>
    </location>
</feature>
<dbReference type="InterPro" id="IPR004827">
    <property type="entry name" value="bZIP"/>
</dbReference>
<dbReference type="PROSITE" id="PS00036">
    <property type="entry name" value="BZIP_BASIC"/>
    <property type="match status" value="1"/>
</dbReference>
<feature type="domain" description="BZIP" evidence="6">
    <location>
        <begin position="57"/>
        <end position="120"/>
    </location>
</feature>
<feature type="region of interest" description="Disordered" evidence="5">
    <location>
        <begin position="272"/>
        <end position="331"/>
    </location>
</feature>
<proteinExistence type="predicted"/>
<protein>
    <recommendedName>
        <fullName evidence="6">BZIP domain-containing protein</fullName>
    </recommendedName>
</protein>
<dbReference type="AlphaFoldDB" id="A0A5C3QY30"/>
<evidence type="ECO:0000256" key="4">
    <source>
        <dbReference type="SAM" id="Coils"/>
    </source>
</evidence>